<keyword evidence="4 5" id="KW-0472">Membrane</keyword>
<gene>
    <name evidence="6" type="ORF">SAMEA4412677_00812</name>
</gene>
<evidence type="ECO:0000313" key="6">
    <source>
        <dbReference type="EMBL" id="SNV40708.1"/>
    </source>
</evidence>
<evidence type="ECO:0000256" key="4">
    <source>
        <dbReference type="ARBA" id="ARBA00023136"/>
    </source>
</evidence>
<feature type="transmembrane region" description="Helical" evidence="5">
    <location>
        <begin position="337"/>
        <end position="358"/>
    </location>
</feature>
<proteinExistence type="predicted"/>
<dbReference type="Gene3D" id="1.20.1080.10">
    <property type="entry name" value="Glycerol uptake facilitator protein"/>
    <property type="match status" value="1"/>
</dbReference>
<accession>A0A239X3T7</accession>
<dbReference type="EMBL" id="LT906465">
    <property type="protein sequence ID" value="SNV40708.1"/>
    <property type="molecule type" value="Genomic_DNA"/>
</dbReference>
<name>A0A239X3T7_9FLAO</name>
<dbReference type="Proteomes" id="UP000215196">
    <property type="component" value="Chromosome 1"/>
</dbReference>
<keyword evidence="2 5" id="KW-0812">Transmembrane</keyword>
<keyword evidence="7" id="KW-1185">Reference proteome</keyword>
<evidence type="ECO:0000256" key="1">
    <source>
        <dbReference type="ARBA" id="ARBA00004141"/>
    </source>
</evidence>
<dbReference type="RefSeq" id="WP_095070615.1">
    <property type="nucleotide sequence ID" value="NZ_LT906465.1"/>
</dbReference>
<evidence type="ECO:0000256" key="2">
    <source>
        <dbReference type="ARBA" id="ARBA00022692"/>
    </source>
</evidence>
<feature type="transmembrane region" description="Helical" evidence="5">
    <location>
        <begin position="592"/>
        <end position="615"/>
    </location>
</feature>
<reference evidence="6 7" key="1">
    <citation type="submission" date="2017-06" db="EMBL/GenBank/DDBJ databases">
        <authorList>
            <consortium name="Pathogen Informatics"/>
        </authorList>
    </citation>
    <scope>NUCLEOTIDE SEQUENCE [LARGE SCALE GENOMIC DNA]</scope>
    <source>
        <strain evidence="6 7">NCTC13490</strain>
    </source>
</reference>
<comment type="subcellular location">
    <subcellularLocation>
        <location evidence="1">Membrane</location>
        <topology evidence="1">Multi-pass membrane protein</topology>
    </subcellularLocation>
</comment>
<organism evidence="6 7">
    <name type="scientific">Chryseobacterium taklimakanense</name>
    <dbReference type="NCBI Taxonomy" id="536441"/>
    <lineage>
        <taxon>Bacteria</taxon>
        <taxon>Pseudomonadati</taxon>
        <taxon>Bacteroidota</taxon>
        <taxon>Flavobacteriia</taxon>
        <taxon>Flavobacteriales</taxon>
        <taxon>Weeksellaceae</taxon>
        <taxon>Chryseobacterium group</taxon>
        <taxon>Chryseobacterium</taxon>
    </lineage>
</organism>
<dbReference type="AlphaFoldDB" id="A0A239X3T7"/>
<feature type="transmembrane region" description="Helical" evidence="5">
    <location>
        <begin position="370"/>
        <end position="392"/>
    </location>
</feature>
<evidence type="ECO:0000256" key="3">
    <source>
        <dbReference type="ARBA" id="ARBA00022989"/>
    </source>
</evidence>
<protein>
    <submittedName>
        <fullName evidence="6">Site-specific recombinase</fullName>
    </submittedName>
</protein>
<dbReference type="GO" id="GO:0016020">
    <property type="term" value="C:membrane"/>
    <property type="evidence" value="ECO:0007669"/>
    <property type="project" value="UniProtKB-SubCell"/>
</dbReference>
<dbReference type="InterPro" id="IPR011385">
    <property type="entry name" value="Site-sp_rcmbase"/>
</dbReference>
<keyword evidence="3 5" id="KW-1133">Transmembrane helix</keyword>
<dbReference type="InterPro" id="IPR023271">
    <property type="entry name" value="Aquaporin-like"/>
</dbReference>
<dbReference type="Pfam" id="PF10136">
    <property type="entry name" value="SpecificRecomb"/>
    <property type="match status" value="1"/>
</dbReference>
<feature type="transmembrane region" description="Helical" evidence="5">
    <location>
        <begin position="479"/>
        <end position="500"/>
    </location>
</feature>
<feature type="transmembrane region" description="Helical" evidence="5">
    <location>
        <begin position="431"/>
        <end position="452"/>
    </location>
</feature>
<dbReference type="KEGG" id="ctak:4412677_00812"/>
<feature type="transmembrane region" description="Helical" evidence="5">
    <location>
        <begin position="539"/>
        <end position="559"/>
    </location>
</feature>
<evidence type="ECO:0000313" key="7">
    <source>
        <dbReference type="Proteomes" id="UP000215196"/>
    </source>
</evidence>
<sequence length="676" mass="77594">MIFNSNKEKFEDVLTKYFSFENKTKSLDPLFDVFHSIKRQDLKTVNQFFKENDEVRKNFSLYLKDLFADKPFNLSLTEANILSENAFFPELKKRTLDKILPPVGNEDSVWYLVDYISVRPERDLKYFQNNSAEDIDELFRLLEISDFIARESVKKELLFAANILAWRAIGVALDAEVLNMVPEYKNYHNPFLALQDEMDLLIAEYREDSAYQLTSKNQHFKQIRIYLTQCLEFVDKAFRNSGKYGITGKINQSLLKIRQQINRISDIIDLLVIDNDSDYLQKSKKLVFNILYYKSHKNNISELFNDSTRQMSHLITNHTAETGTHYITSTIKEYMKMFWKASGGGVIVGALCILKMLYGYADGSEFSHAFMYAFNYAMGFIMIYLMGFTLATKQPAMTASTMAKVLSDEKNTSKNYREFAHLISKLFRSQFVAFVGNVLLAFPVALAVIYGLDVLFNQNFAADKSTVLLRDLDPFNSKALLHASIAGFFLFISGIISGNVGNNSVYYQIPARIEKNPLIKGILGQKAARGISRYYSKNWAGIVSNFWFGVFLGVTGPIGKFLGLDLDIRHITFAAGNFAIGLYGKEFNVDSYTFWISLITVFLIGFFNFLVSFGLSMALAFRSRKITFGGVREILKEIRRYFFQNPLRFFFPIRSSELDLRAKEMVEKVSTKSEGH</sequence>
<evidence type="ECO:0000256" key="5">
    <source>
        <dbReference type="SAM" id="Phobius"/>
    </source>
</evidence>